<reference evidence="5" key="1">
    <citation type="submission" date="2020-01" db="EMBL/GenBank/DDBJ databases">
        <title>Draft genome sequence of the Termite Coptotermes fromosanus.</title>
        <authorList>
            <person name="Itakura S."/>
            <person name="Yosikawa Y."/>
            <person name="Umezawa K."/>
        </authorList>
    </citation>
    <scope>NUCLEOTIDE SEQUENCE [LARGE SCALE GENOMIC DNA]</scope>
</reference>
<evidence type="ECO:0000313" key="4">
    <source>
        <dbReference type="EMBL" id="GFG31530.1"/>
    </source>
</evidence>
<keyword evidence="5" id="KW-1185">Reference proteome</keyword>
<comment type="similarity">
    <text evidence="1">Belongs to the RRP15 family.</text>
</comment>
<dbReference type="PANTHER" id="PTHR13245">
    <property type="entry name" value="RRP15-LIKE PROTEIN"/>
    <property type="match status" value="1"/>
</dbReference>
<dbReference type="EMBL" id="BLKM01000314">
    <property type="protein sequence ID" value="GFG31530.1"/>
    <property type="molecule type" value="Genomic_DNA"/>
</dbReference>
<organism evidence="4 5">
    <name type="scientific">Coptotermes formosanus</name>
    <name type="common">Formosan subterranean termite</name>
    <dbReference type="NCBI Taxonomy" id="36987"/>
    <lineage>
        <taxon>Eukaryota</taxon>
        <taxon>Metazoa</taxon>
        <taxon>Ecdysozoa</taxon>
        <taxon>Arthropoda</taxon>
        <taxon>Hexapoda</taxon>
        <taxon>Insecta</taxon>
        <taxon>Pterygota</taxon>
        <taxon>Neoptera</taxon>
        <taxon>Polyneoptera</taxon>
        <taxon>Dictyoptera</taxon>
        <taxon>Blattodea</taxon>
        <taxon>Blattoidea</taxon>
        <taxon>Termitoidae</taxon>
        <taxon>Rhinotermitidae</taxon>
        <taxon>Coptotermes</taxon>
    </lineage>
</organism>
<dbReference type="GO" id="GO:0000460">
    <property type="term" value="P:maturation of 5.8S rRNA"/>
    <property type="evidence" value="ECO:0007669"/>
    <property type="project" value="TreeGrafter"/>
</dbReference>
<evidence type="ECO:0000256" key="2">
    <source>
        <dbReference type="ARBA" id="ARBA00017475"/>
    </source>
</evidence>
<protein>
    <recommendedName>
        <fullName evidence="2">RRP15-like protein</fullName>
    </recommendedName>
</protein>
<dbReference type="FunCoup" id="A0A6L2PJ94">
    <property type="interactions" value="493"/>
</dbReference>
<dbReference type="Proteomes" id="UP000502823">
    <property type="component" value="Unassembled WGS sequence"/>
</dbReference>
<dbReference type="InParanoid" id="A0A6L2PJ94"/>
<feature type="region of interest" description="Disordered" evidence="3">
    <location>
        <begin position="191"/>
        <end position="217"/>
    </location>
</feature>
<evidence type="ECO:0000256" key="1">
    <source>
        <dbReference type="ARBA" id="ARBA00007462"/>
    </source>
</evidence>
<comment type="caution">
    <text evidence="4">The sequence shown here is derived from an EMBL/GenBank/DDBJ whole genome shotgun (WGS) entry which is preliminary data.</text>
</comment>
<evidence type="ECO:0000256" key="3">
    <source>
        <dbReference type="SAM" id="MobiDB-lite"/>
    </source>
</evidence>
<dbReference type="AlphaFoldDB" id="A0A6L2PJ94"/>
<dbReference type="GO" id="GO:0030687">
    <property type="term" value="C:preribosome, large subunit precursor"/>
    <property type="evidence" value="ECO:0007669"/>
    <property type="project" value="TreeGrafter"/>
</dbReference>
<gene>
    <name evidence="4" type="ORF">Cfor_09186</name>
</gene>
<sequence length="239" mass="27363">MWIGCGSHDCSWKSREKGMLEEGLLPEEDSIGESGSAVGEDDREVEVVHSGCNAGWADAMTRVLKSKKPKKSRSIILSRAKKLNENAKTVNEKERSLEAEDIIRGVSSLNEQHPRRKREMLSKCRVKPSIEDRDRERRLNRIATRGMVQLFNAVRKQQQNVDSQMKERREGRVMKPLDKRAFLDILMGRSPSESVGSSVKLEPEIKEEEEEHPTWPVLHDDFMIGTARLKDWDKIDSPT</sequence>
<evidence type="ECO:0000313" key="5">
    <source>
        <dbReference type="Proteomes" id="UP000502823"/>
    </source>
</evidence>
<dbReference type="GO" id="GO:0000470">
    <property type="term" value="P:maturation of LSU-rRNA"/>
    <property type="evidence" value="ECO:0007669"/>
    <property type="project" value="TreeGrafter"/>
</dbReference>
<dbReference type="Pfam" id="PF07890">
    <property type="entry name" value="Rrp15p"/>
    <property type="match status" value="1"/>
</dbReference>
<proteinExistence type="inferred from homology"/>
<dbReference type="OrthoDB" id="20949at2759"/>
<accession>A0A6L2PJ94</accession>
<dbReference type="InterPro" id="IPR012459">
    <property type="entry name" value="Rrp15"/>
</dbReference>
<dbReference type="PANTHER" id="PTHR13245:SF14">
    <property type="entry name" value="RRP15-LIKE PROTEIN"/>
    <property type="match status" value="1"/>
</dbReference>
<name>A0A6L2PJ94_COPFO</name>